<keyword evidence="2" id="KW-0067">ATP-binding</keyword>
<keyword evidence="1" id="KW-0547">Nucleotide-binding</keyword>
<dbReference type="SUPFAM" id="SSF52540">
    <property type="entry name" value="P-loop containing nucleoside triphosphate hydrolases"/>
    <property type="match status" value="1"/>
</dbReference>
<dbReference type="KEGG" id="pphe:PP2015_4022"/>
<evidence type="ECO:0000256" key="5">
    <source>
        <dbReference type="ARBA" id="ARBA00023163"/>
    </source>
</evidence>
<dbReference type="InterPro" id="IPR029016">
    <property type="entry name" value="GAF-like_dom_sf"/>
</dbReference>
<dbReference type="Gene3D" id="3.30.450.40">
    <property type="match status" value="1"/>
</dbReference>
<keyword evidence="5" id="KW-0804">Transcription</keyword>
<dbReference type="PANTHER" id="PTHR32071">
    <property type="entry name" value="TRANSCRIPTIONAL REGULATORY PROTEIN"/>
    <property type="match status" value="1"/>
</dbReference>
<dbReference type="PATRIC" id="fig|161398.10.peg.4125"/>
<dbReference type="PANTHER" id="PTHR32071:SF35">
    <property type="entry name" value="ANAEROBIC NITRIC OXIDE REDUCTASE TRANSCRIPTION REGULATOR NORR"/>
    <property type="match status" value="1"/>
</dbReference>
<dbReference type="InterPro" id="IPR058031">
    <property type="entry name" value="AAA_lid_NorR"/>
</dbReference>
<dbReference type="SUPFAM" id="SSF46689">
    <property type="entry name" value="Homeodomain-like"/>
    <property type="match status" value="1"/>
</dbReference>
<dbReference type="SMART" id="SM00382">
    <property type="entry name" value="AAA"/>
    <property type="match status" value="1"/>
</dbReference>
<dbReference type="OrthoDB" id="9804019at2"/>
<dbReference type="Pfam" id="PF25601">
    <property type="entry name" value="AAA_lid_14"/>
    <property type="match status" value="1"/>
</dbReference>
<dbReference type="STRING" id="161398.PP2015_4022"/>
<dbReference type="SUPFAM" id="SSF55781">
    <property type="entry name" value="GAF domain-like"/>
    <property type="match status" value="1"/>
</dbReference>
<dbReference type="InterPro" id="IPR003593">
    <property type="entry name" value="AAA+_ATPase"/>
</dbReference>
<reference evidence="7 8" key="1">
    <citation type="submission" date="2015-11" db="EMBL/GenBank/DDBJ databases">
        <authorList>
            <person name="Zhang Y."/>
            <person name="Guo Z."/>
        </authorList>
    </citation>
    <scope>NUCLEOTIDE SEQUENCE [LARGE SCALE GENOMIC DNA]</scope>
    <source>
        <strain evidence="7 8">KCTC 12086</strain>
    </source>
</reference>
<accession>A0A0S2K7X2</accession>
<dbReference type="Gene3D" id="1.10.8.60">
    <property type="match status" value="1"/>
</dbReference>
<gene>
    <name evidence="7" type="ORF">PP2015_4022</name>
</gene>
<dbReference type="CDD" id="cd00009">
    <property type="entry name" value="AAA"/>
    <property type="match status" value="1"/>
</dbReference>
<evidence type="ECO:0000256" key="3">
    <source>
        <dbReference type="ARBA" id="ARBA00023015"/>
    </source>
</evidence>
<name>A0A0S2K7X2_9GAMM</name>
<sequence length="535" mass="59303">MEQRSLSSLLMLNRALARALPNSTQFDVEHCFEAVIQAVKECFISDAIALLLYQNNKLVPVAISGLMPDVLGRHFVIDKHPRLQAISQSHKAVRFSANSELPDPYDGLLIAQEGDIPVHACMGFPIKHQDKLLGVITVDSLNAGTFEDYAPSFLQMVNEALTRHVSAILLSQDLRTKAQQGSHLITELSKGQYEMVGQSQAMKQLQRDIQLVAGSDFTTLITGETGTGKELVAHSLHNQSLRASKVFVQVNCASLPETLAESELFGYRKGAFTGANSHRDGKFLLADGGTIFLDEIGELPLNTQSKLLRVLQSGEIQPVGADKTQSVDVRVIAATNRNLLEEVEAGRFRADLYHRLSVFPIKVPSLNERLDDIPLLTGFFAEKVSKQLGIAQLKLSSSLYQLLQSYTWPGNIRELEHVISRAALKAKQKQWPNSIIRVDESDCELFKGDQINTTMGHSEPRIELSHRTGFVQNNSDLSQIDSLKSATEQFQKKIIEQTLVEHDLNWAASARALKLDRANLVRLAKRLGISVKKSI</sequence>
<dbReference type="GO" id="GO:0006355">
    <property type="term" value="P:regulation of DNA-templated transcription"/>
    <property type="evidence" value="ECO:0007669"/>
    <property type="project" value="InterPro"/>
</dbReference>
<keyword evidence="4" id="KW-0238">DNA-binding</keyword>
<dbReference type="GO" id="GO:0003677">
    <property type="term" value="F:DNA binding"/>
    <property type="evidence" value="ECO:0007669"/>
    <property type="project" value="UniProtKB-KW"/>
</dbReference>
<organism evidence="7 8">
    <name type="scientific">Pseudoalteromonas phenolica</name>
    <dbReference type="NCBI Taxonomy" id="161398"/>
    <lineage>
        <taxon>Bacteria</taxon>
        <taxon>Pseudomonadati</taxon>
        <taxon>Pseudomonadota</taxon>
        <taxon>Gammaproteobacteria</taxon>
        <taxon>Alteromonadales</taxon>
        <taxon>Pseudoalteromonadaceae</taxon>
        <taxon>Pseudoalteromonas</taxon>
    </lineage>
</organism>
<dbReference type="PROSITE" id="PS50045">
    <property type="entry name" value="SIGMA54_INTERACT_4"/>
    <property type="match status" value="1"/>
</dbReference>
<evidence type="ECO:0000256" key="2">
    <source>
        <dbReference type="ARBA" id="ARBA00022840"/>
    </source>
</evidence>
<evidence type="ECO:0000259" key="6">
    <source>
        <dbReference type="PROSITE" id="PS50045"/>
    </source>
</evidence>
<dbReference type="PROSITE" id="PS00676">
    <property type="entry name" value="SIGMA54_INTERACT_2"/>
    <property type="match status" value="1"/>
</dbReference>
<dbReference type="Proteomes" id="UP000061457">
    <property type="component" value="Chromosome II"/>
</dbReference>
<dbReference type="NCBIfam" id="NF003451">
    <property type="entry name" value="PRK05022.1"/>
    <property type="match status" value="1"/>
</dbReference>
<protein>
    <submittedName>
        <fullName evidence="7">Anaerobic nitric oxide reductase transcription regulator</fullName>
    </submittedName>
</protein>
<dbReference type="InterPro" id="IPR027417">
    <property type="entry name" value="P-loop_NTPase"/>
</dbReference>
<keyword evidence="3" id="KW-0805">Transcription regulation</keyword>
<dbReference type="InterPro" id="IPR025943">
    <property type="entry name" value="Sigma_54_int_dom_ATP-bd_2"/>
</dbReference>
<dbReference type="InterPro" id="IPR025944">
    <property type="entry name" value="Sigma_54_int_dom_CS"/>
</dbReference>
<feature type="domain" description="Sigma-54 factor interaction" evidence="6">
    <location>
        <begin position="195"/>
        <end position="424"/>
    </location>
</feature>
<dbReference type="GO" id="GO:0005524">
    <property type="term" value="F:ATP binding"/>
    <property type="evidence" value="ECO:0007669"/>
    <property type="project" value="UniProtKB-KW"/>
</dbReference>
<dbReference type="Pfam" id="PF01590">
    <property type="entry name" value="GAF"/>
    <property type="match status" value="1"/>
</dbReference>
<keyword evidence="8" id="KW-1185">Reference proteome</keyword>
<dbReference type="InterPro" id="IPR003018">
    <property type="entry name" value="GAF"/>
</dbReference>
<dbReference type="PROSITE" id="PS00688">
    <property type="entry name" value="SIGMA54_INTERACT_3"/>
    <property type="match status" value="1"/>
</dbReference>
<dbReference type="FunFam" id="3.40.50.300:FF:000006">
    <property type="entry name" value="DNA-binding transcriptional regulator NtrC"/>
    <property type="match status" value="1"/>
</dbReference>
<evidence type="ECO:0000313" key="7">
    <source>
        <dbReference type="EMBL" id="ALO44490.1"/>
    </source>
</evidence>
<evidence type="ECO:0000256" key="4">
    <source>
        <dbReference type="ARBA" id="ARBA00023125"/>
    </source>
</evidence>
<evidence type="ECO:0000313" key="8">
    <source>
        <dbReference type="Proteomes" id="UP000061457"/>
    </source>
</evidence>
<dbReference type="InterPro" id="IPR009057">
    <property type="entry name" value="Homeodomain-like_sf"/>
</dbReference>
<dbReference type="AlphaFoldDB" id="A0A0S2K7X2"/>
<dbReference type="Gene3D" id="3.40.50.300">
    <property type="entry name" value="P-loop containing nucleotide triphosphate hydrolases"/>
    <property type="match status" value="1"/>
</dbReference>
<dbReference type="InterPro" id="IPR002078">
    <property type="entry name" value="Sigma_54_int"/>
</dbReference>
<proteinExistence type="predicted"/>
<dbReference type="SMART" id="SM00065">
    <property type="entry name" value="GAF"/>
    <property type="match status" value="1"/>
</dbReference>
<evidence type="ECO:0000256" key="1">
    <source>
        <dbReference type="ARBA" id="ARBA00022741"/>
    </source>
</evidence>
<dbReference type="Pfam" id="PF00158">
    <property type="entry name" value="Sigma54_activat"/>
    <property type="match status" value="1"/>
</dbReference>
<dbReference type="EMBL" id="CP013188">
    <property type="protein sequence ID" value="ALO44490.1"/>
    <property type="molecule type" value="Genomic_DNA"/>
</dbReference>
<dbReference type="Gene3D" id="1.10.10.60">
    <property type="entry name" value="Homeodomain-like"/>
    <property type="match status" value="1"/>
</dbReference>